<dbReference type="PANTHER" id="PTHR30250:SF11">
    <property type="entry name" value="O-ANTIGEN TRANSPORTER-RELATED"/>
    <property type="match status" value="1"/>
</dbReference>
<feature type="transmembrane region" description="Helical" evidence="6">
    <location>
        <begin position="368"/>
        <end position="386"/>
    </location>
</feature>
<feature type="transmembrane region" description="Helical" evidence="6">
    <location>
        <begin position="122"/>
        <end position="142"/>
    </location>
</feature>
<dbReference type="InterPro" id="IPR050833">
    <property type="entry name" value="Poly_Biosynth_Transport"/>
</dbReference>
<feature type="transmembrane region" description="Helical" evidence="6">
    <location>
        <begin position="62"/>
        <end position="85"/>
    </location>
</feature>
<evidence type="ECO:0000256" key="2">
    <source>
        <dbReference type="ARBA" id="ARBA00022475"/>
    </source>
</evidence>
<feature type="transmembrane region" description="Helical" evidence="6">
    <location>
        <begin position="392"/>
        <end position="416"/>
    </location>
</feature>
<protein>
    <recommendedName>
        <fullName evidence="9">Polysaccharide biosynthesis protein</fullName>
    </recommendedName>
</protein>
<dbReference type="RefSeq" id="WP_083055481.1">
    <property type="nucleotide sequence ID" value="NZ_JACKVM010000008.1"/>
</dbReference>
<evidence type="ECO:0000256" key="6">
    <source>
        <dbReference type="SAM" id="Phobius"/>
    </source>
</evidence>
<dbReference type="AlphaFoldDB" id="A0A1W9Z3B2"/>
<feature type="transmembrane region" description="Helical" evidence="6">
    <location>
        <begin position="186"/>
        <end position="207"/>
    </location>
</feature>
<reference evidence="7 8" key="1">
    <citation type="submission" date="2017-02" db="EMBL/GenBank/DDBJ databases">
        <title>The new phylogeny of genus Mycobacterium.</title>
        <authorList>
            <person name="Tortoli E."/>
            <person name="Trovato A."/>
            <person name="Cirillo D.M."/>
        </authorList>
    </citation>
    <scope>NUCLEOTIDE SEQUENCE [LARGE SCALE GENOMIC DNA]</scope>
    <source>
        <strain evidence="7 8">DSM 45578</strain>
    </source>
</reference>
<dbReference type="EMBL" id="MVHJ01000002">
    <property type="protein sequence ID" value="ORA06662.1"/>
    <property type="molecule type" value="Genomic_DNA"/>
</dbReference>
<gene>
    <name evidence="7" type="ORF">BST17_03185</name>
</gene>
<organism evidence="7 8">
    <name type="scientific">Mycolicibacterium bacteremicum</name>
    <name type="common">Mycobacterium bacteremicum</name>
    <dbReference type="NCBI Taxonomy" id="564198"/>
    <lineage>
        <taxon>Bacteria</taxon>
        <taxon>Bacillati</taxon>
        <taxon>Actinomycetota</taxon>
        <taxon>Actinomycetes</taxon>
        <taxon>Mycobacteriales</taxon>
        <taxon>Mycobacteriaceae</taxon>
        <taxon>Mycolicibacterium</taxon>
    </lineage>
</organism>
<evidence type="ECO:0000256" key="4">
    <source>
        <dbReference type="ARBA" id="ARBA00022989"/>
    </source>
</evidence>
<dbReference type="STRING" id="564198.BST17_03185"/>
<feature type="transmembrane region" description="Helical" evidence="6">
    <location>
        <begin position="260"/>
        <end position="280"/>
    </location>
</feature>
<dbReference type="GO" id="GO:0005886">
    <property type="term" value="C:plasma membrane"/>
    <property type="evidence" value="ECO:0007669"/>
    <property type="project" value="UniProtKB-SubCell"/>
</dbReference>
<comment type="caution">
    <text evidence="7">The sequence shown here is derived from an EMBL/GenBank/DDBJ whole genome shotgun (WGS) entry which is preliminary data.</text>
</comment>
<keyword evidence="4 6" id="KW-1133">Transmembrane helix</keyword>
<feature type="transmembrane region" description="Helical" evidence="6">
    <location>
        <begin position="20"/>
        <end position="42"/>
    </location>
</feature>
<name>A0A1W9Z3B2_MYCBA</name>
<feature type="transmembrane region" description="Helical" evidence="6">
    <location>
        <begin position="336"/>
        <end position="356"/>
    </location>
</feature>
<evidence type="ECO:0000313" key="8">
    <source>
        <dbReference type="Proteomes" id="UP000192366"/>
    </source>
</evidence>
<evidence type="ECO:0000256" key="1">
    <source>
        <dbReference type="ARBA" id="ARBA00004651"/>
    </source>
</evidence>
<dbReference type="Proteomes" id="UP000192366">
    <property type="component" value="Unassembled WGS sequence"/>
</dbReference>
<keyword evidence="8" id="KW-1185">Reference proteome</keyword>
<keyword evidence="5 6" id="KW-0472">Membrane</keyword>
<evidence type="ECO:0000313" key="7">
    <source>
        <dbReference type="EMBL" id="ORA06662.1"/>
    </source>
</evidence>
<feature type="transmembrane region" description="Helical" evidence="6">
    <location>
        <begin position="162"/>
        <end position="180"/>
    </location>
</feature>
<keyword evidence="3 6" id="KW-0812">Transmembrane</keyword>
<dbReference type="OrthoDB" id="5119649at2"/>
<comment type="subcellular location">
    <subcellularLocation>
        <location evidence="1">Cell membrane</location>
        <topology evidence="1">Multi-pass membrane protein</topology>
    </subcellularLocation>
</comment>
<sequence length="423" mass="42289">MTTSVQPLRQIVERYARGGVGADSVALIVTSGLTAATGFLFWTLAARLLTPHQLGVDTALLSLMTTAGTIAAIGTGNSFTALLPVPGCARRQRLLDGYLLVGTMAVGLGAVAGLIGSATMHLGVASTIGWTVAGAVTMAYFAVKDSAVIGLGGAAKLPLQNLIANLAKIGLLPLLVAAFAHSAVLATLVAAAVAAAVVIGLIIPRLVASSSSAVDEQAGPTRRDMSLFVIRDGVASAMSLGVVLALPFITTAIAGPVEGAVLALALSVAQVLDLVSAGVGTALTRGLAARPEGMWARVRRAWALTSGAVVATGIAVLACAPLIMAVLGPNYRDHPIVLVLAVLLLGSAVRVSFVVWASALRAQGRTGILLRVNGFAVAIALPLIVFCTSQWGAVGAAAGLTAGSAILGTIGAVALVRTRGGAA</sequence>
<feature type="transmembrane region" description="Helical" evidence="6">
    <location>
        <begin position="301"/>
        <end position="324"/>
    </location>
</feature>
<feature type="transmembrane region" description="Helical" evidence="6">
    <location>
        <begin position="228"/>
        <end position="254"/>
    </location>
</feature>
<evidence type="ECO:0008006" key="9">
    <source>
        <dbReference type="Google" id="ProtNLM"/>
    </source>
</evidence>
<accession>A0A1W9Z3B2</accession>
<feature type="transmembrane region" description="Helical" evidence="6">
    <location>
        <begin position="97"/>
        <end position="116"/>
    </location>
</feature>
<evidence type="ECO:0000256" key="5">
    <source>
        <dbReference type="ARBA" id="ARBA00023136"/>
    </source>
</evidence>
<dbReference type="PANTHER" id="PTHR30250">
    <property type="entry name" value="PST FAMILY PREDICTED COLANIC ACID TRANSPORTER"/>
    <property type="match status" value="1"/>
</dbReference>
<keyword evidence="2" id="KW-1003">Cell membrane</keyword>
<evidence type="ECO:0000256" key="3">
    <source>
        <dbReference type="ARBA" id="ARBA00022692"/>
    </source>
</evidence>
<proteinExistence type="predicted"/>